<dbReference type="InterPro" id="IPR010559">
    <property type="entry name" value="Sig_transdc_His_kin_internal"/>
</dbReference>
<dbReference type="InterPro" id="IPR050640">
    <property type="entry name" value="Bact_2-comp_sensor_kinase"/>
</dbReference>
<feature type="transmembrane region" description="Helical" evidence="1">
    <location>
        <begin position="36"/>
        <end position="59"/>
    </location>
</feature>
<feature type="domain" description="Signal transduction histidine kinase internal region" evidence="2">
    <location>
        <begin position="153"/>
        <end position="232"/>
    </location>
</feature>
<dbReference type="PANTHER" id="PTHR34220:SF7">
    <property type="entry name" value="SENSOR HISTIDINE KINASE YPDA"/>
    <property type="match status" value="1"/>
</dbReference>
<feature type="transmembrane region" description="Helical" evidence="1">
    <location>
        <begin position="71"/>
        <end position="93"/>
    </location>
</feature>
<name>A0ABX3NSL6_9BACT</name>
<proteinExistence type="predicted"/>
<sequence length="344" mass="39916">MRKQNKGIIFNLIFWLLYFLYEWFGLAALSGAYRLYFVNACMALPLSFIISYLTVHVFIKKFYNKGERLKFWFCQITVTLVLLLIRRNINYYIIYPQVYPAAQKVPLLSFGKLIVELVNLYLITGVYALFYFVQSWYEEKQKAQTLLQQKTEAELELLKSQVQPHFIFNALNNIYSAALKTSPETANLVAHLSSFLNYNLYEAKQPFVLLTSEIAYLRHYIELQKNRYGSKLDASINIYGEINELYIAPLLLLPLVENSFKHGIANSIGSGWIRIEVVRQEDQFSIKIENSVEEKTEPAGQINGGIGIKNVRQRLQLIYPGSHEWKVVEGAHSYLVIIKLMTHK</sequence>
<gene>
    <name evidence="3" type="ORF">A4D02_34475</name>
</gene>
<keyword evidence="1" id="KW-0812">Transmembrane</keyword>
<dbReference type="EMBL" id="LWBO01000022">
    <property type="protein sequence ID" value="OQP45061.1"/>
    <property type="molecule type" value="Genomic_DNA"/>
</dbReference>
<evidence type="ECO:0000256" key="1">
    <source>
        <dbReference type="SAM" id="Phobius"/>
    </source>
</evidence>
<dbReference type="GO" id="GO:0016301">
    <property type="term" value="F:kinase activity"/>
    <property type="evidence" value="ECO:0007669"/>
    <property type="project" value="UniProtKB-KW"/>
</dbReference>
<keyword evidence="4" id="KW-1185">Reference proteome</keyword>
<keyword evidence="1" id="KW-1133">Transmembrane helix</keyword>
<evidence type="ECO:0000313" key="4">
    <source>
        <dbReference type="Proteomes" id="UP000192277"/>
    </source>
</evidence>
<protein>
    <submittedName>
        <fullName evidence="3">Histidine kinase</fullName>
    </submittedName>
</protein>
<dbReference type="InterPro" id="IPR036890">
    <property type="entry name" value="HATPase_C_sf"/>
</dbReference>
<dbReference type="RefSeq" id="WP_014222096.1">
    <property type="nucleotide sequence ID" value="NZ_LWBO01000022.1"/>
</dbReference>
<keyword evidence="3" id="KW-0418">Kinase</keyword>
<organism evidence="3 4">
    <name type="scientific">Niastella koreensis</name>
    <dbReference type="NCBI Taxonomy" id="354356"/>
    <lineage>
        <taxon>Bacteria</taxon>
        <taxon>Pseudomonadati</taxon>
        <taxon>Bacteroidota</taxon>
        <taxon>Chitinophagia</taxon>
        <taxon>Chitinophagales</taxon>
        <taxon>Chitinophagaceae</taxon>
        <taxon>Niastella</taxon>
    </lineage>
</organism>
<dbReference type="Pfam" id="PF06580">
    <property type="entry name" value="His_kinase"/>
    <property type="match status" value="1"/>
</dbReference>
<keyword evidence="3" id="KW-0808">Transferase</keyword>
<keyword evidence="1" id="KW-0472">Membrane</keyword>
<evidence type="ECO:0000313" key="3">
    <source>
        <dbReference type="EMBL" id="OQP45061.1"/>
    </source>
</evidence>
<dbReference type="SUPFAM" id="SSF55874">
    <property type="entry name" value="ATPase domain of HSP90 chaperone/DNA topoisomerase II/histidine kinase"/>
    <property type="match status" value="1"/>
</dbReference>
<comment type="caution">
    <text evidence="3">The sequence shown here is derived from an EMBL/GenBank/DDBJ whole genome shotgun (WGS) entry which is preliminary data.</text>
</comment>
<dbReference type="Gene3D" id="3.30.565.10">
    <property type="entry name" value="Histidine kinase-like ATPase, C-terminal domain"/>
    <property type="match status" value="1"/>
</dbReference>
<dbReference type="PANTHER" id="PTHR34220">
    <property type="entry name" value="SENSOR HISTIDINE KINASE YPDA"/>
    <property type="match status" value="1"/>
</dbReference>
<feature type="transmembrane region" description="Helical" evidence="1">
    <location>
        <begin position="113"/>
        <end position="133"/>
    </location>
</feature>
<accession>A0ABX3NSL6</accession>
<evidence type="ECO:0000259" key="2">
    <source>
        <dbReference type="Pfam" id="PF06580"/>
    </source>
</evidence>
<reference evidence="3 4" key="1">
    <citation type="submission" date="2016-04" db="EMBL/GenBank/DDBJ databases">
        <authorList>
            <person name="Chen L."/>
            <person name="Zhuang W."/>
            <person name="Wang G."/>
        </authorList>
    </citation>
    <scope>NUCLEOTIDE SEQUENCE [LARGE SCALE GENOMIC DNA]</scope>
    <source>
        <strain evidence="4">GR20</strain>
    </source>
</reference>
<dbReference type="Proteomes" id="UP000192277">
    <property type="component" value="Unassembled WGS sequence"/>
</dbReference>
<feature type="transmembrane region" description="Helical" evidence="1">
    <location>
        <begin position="12"/>
        <end position="30"/>
    </location>
</feature>